<proteinExistence type="predicted"/>
<evidence type="ECO:0000313" key="2">
    <source>
        <dbReference type="EMBL" id="EPB67551.1"/>
    </source>
</evidence>
<sequence>MLKQMSTRNNSEEDWDSRSCLQADVFLLTGKARIKHAKTGKLQEVQVLLDTGADKSFVEKELADELELPILRTVDLVMYTFGAKEPKADKCDITSARIWDDQGEPIDLTLCKTDIISGRGKQVVLSKADVDYLEKCHIDLSDLQESTIRPKILLGCDQMWNLIKFPCEQHVLPSGLRVIPSRLGYLLTGRNALKGEKPSNTSCKLIESDRELSINPREEIEKWDQFWNGDAAGIDEFTGPMVTERAIVAKRVHEFFNETIEKREDGYYVRLPFKDNRDSLPNNYKLAHRRLVTVLQKLSEEPCLLKQYDEIFKDQLQKGMIEESINKERSASVVHYPPHQAQNLWRHDYSWDQTLSQPLQQQWEKLLQSFEQKFPRYIPTTANNQIVLFADASEIAMAICAYMVSQDSSHLLMAKSKLSPIKTRTTIPKLEMNALTMSARLTLSVLNA</sequence>
<organism evidence="2 3">
    <name type="scientific">Ancylostoma ceylanicum</name>
    <dbReference type="NCBI Taxonomy" id="53326"/>
    <lineage>
        <taxon>Eukaryota</taxon>
        <taxon>Metazoa</taxon>
        <taxon>Ecdysozoa</taxon>
        <taxon>Nematoda</taxon>
        <taxon>Chromadorea</taxon>
        <taxon>Rhabditida</taxon>
        <taxon>Rhabditina</taxon>
        <taxon>Rhabditomorpha</taxon>
        <taxon>Strongyloidea</taxon>
        <taxon>Ancylostomatidae</taxon>
        <taxon>Ancylostomatinae</taxon>
        <taxon>Ancylostoma</taxon>
    </lineage>
</organism>
<dbReference type="AlphaFoldDB" id="A0A0D6LCH9"/>
<accession>A0A0D6LCH9</accession>
<dbReference type="PROSITE" id="PS50175">
    <property type="entry name" value="ASP_PROT_RETROV"/>
    <property type="match status" value="1"/>
</dbReference>
<dbReference type="InterPro" id="IPR008042">
    <property type="entry name" value="Retrotrans_Pao"/>
</dbReference>
<dbReference type="GO" id="GO:0004190">
    <property type="term" value="F:aspartic-type endopeptidase activity"/>
    <property type="evidence" value="ECO:0007669"/>
    <property type="project" value="InterPro"/>
</dbReference>
<reference evidence="2 3" key="1">
    <citation type="submission" date="2013-05" db="EMBL/GenBank/DDBJ databases">
        <title>Draft genome of the parasitic nematode Anyclostoma ceylanicum.</title>
        <authorList>
            <person name="Mitreva M."/>
        </authorList>
    </citation>
    <scope>NUCLEOTIDE SEQUENCE [LARGE SCALE GENOMIC DNA]</scope>
</reference>
<dbReference type="Pfam" id="PF05380">
    <property type="entry name" value="Peptidase_A17"/>
    <property type="match status" value="1"/>
</dbReference>
<dbReference type="PANTHER" id="PTHR47331">
    <property type="entry name" value="PHD-TYPE DOMAIN-CONTAINING PROTEIN"/>
    <property type="match status" value="1"/>
</dbReference>
<dbReference type="EMBL" id="KE125646">
    <property type="protein sequence ID" value="EPB67551.1"/>
    <property type="molecule type" value="Genomic_DNA"/>
</dbReference>
<dbReference type="GO" id="GO:0006508">
    <property type="term" value="P:proteolysis"/>
    <property type="evidence" value="ECO:0007669"/>
    <property type="project" value="InterPro"/>
</dbReference>
<name>A0A0D6LCH9_9BILA</name>
<feature type="domain" description="Peptidase A2" evidence="1">
    <location>
        <begin position="45"/>
        <end position="60"/>
    </location>
</feature>
<dbReference type="PANTHER" id="PTHR47331:SF1">
    <property type="entry name" value="GAG-LIKE PROTEIN"/>
    <property type="match status" value="1"/>
</dbReference>
<evidence type="ECO:0000313" key="3">
    <source>
        <dbReference type="Proteomes" id="UP000054495"/>
    </source>
</evidence>
<gene>
    <name evidence="2" type="ORF">ANCCEY_13358</name>
</gene>
<evidence type="ECO:0000259" key="1">
    <source>
        <dbReference type="PROSITE" id="PS50175"/>
    </source>
</evidence>
<dbReference type="InterPro" id="IPR001995">
    <property type="entry name" value="Peptidase_A2_cat"/>
</dbReference>
<keyword evidence="3" id="KW-1185">Reference proteome</keyword>
<protein>
    <recommendedName>
        <fullName evidence="1">Peptidase A2 domain-containing protein</fullName>
    </recommendedName>
</protein>
<dbReference type="Proteomes" id="UP000054495">
    <property type="component" value="Unassembled WGS sequence"/>
</dbReference>